<organism evidence="20 21">
    <name type="scientific">Fluviicoccus keumensis</name>
    <dbReference type="NCBI Taxonomy" id="1435465"/>
    <lineage>
        <taxon>Bacteria</taxon>
        <taxon>Pseudomonadati</taxon>
        <taxon>Pseudomonadota</taxon>
        <taxon>Gammaproteobacteria</taxon>
        <taxon>Moraxellales</taxon>
        <taxon>Moraxellaceae</taxon>
        <taxon>Fluviicoccus</taxon>
    </lineage>
</organism>
<feature type="binding site" evidence="15">
    <location>
        <position position="453"/>
    </location>
    <ligand>
        <name>Mg(2+)</name>
        <dbReference type="ChEBI" id="CHEBI:18420"/>
        <note>shared with alpha subunit</note>
    </ligand>
</feature>
<dbReference type="InterPro" id="IPR004532">
    <property type="entry name" value="Phe-tRNA-ligase_IIc_bsu_bact"/>
</dbReference>
<dbReference type="PROSITE" id="PS50886">
    <property type="entry name" value="TRBD"/>
    <property type="match status" value="1"/>
</dbReference>
<dbReference type="EMBL" id="SHKX01000012">
    <property type="protein sequence ID" value="RZU44980.1"/>
    <property type="molecule type" value="Genomic_DNA"/>
</dbReference>
<dbReference type="PANTHER" id="PTHR10947">
    <property type="entry name" value="PHENYLALANYL-TRNA SYNTHETASE BETA CHAIN AND LEUCINE-RICH REPEAT-CONTAINING PROTEIN 47"/>
    <property type="match status" value="1"/>
</dbReference>
<accession>A0A4Q7Z3V6</accession>
<dbReference type="Proteomes" id="UP000292423">
    <property type="component" value="Unassembled WGS sequence"/>
</dbReference>
<evidence type="ECO:0000256" key="12">
    <source>
        <dbReference type="ARBA" id="ARBA00022917"/>
    </source>
</evidence>
<dbReference type="GO" id="GO:0006432">
    <property type="term" value="P:phenylalanyl-tRNA aminoacylation"/>
    <property type="evidence" value="ECO:0007669"/>
    <property type="project" value="UniProtKB-UniRule"/>
</dbReference>
<evidence type="ECO:0000256" key="8">
    <source>
        <dbReference type="ARBA" id="ARBA00022741"/>
    </source>
</evidence>
<dbReference type="GO" id="GO:0000287">
    <property type="term" value="F:magnesium ion binding"/>
    <property type="evidence" value="ECO:0007669"/>
    <property type="project" value="UniProtKB-UniRule"/>
</dbReference>
<dbReference type="InterPro" id="IPR033714">
    <property type="entry name" value="tRNA_bind_bactPheRS"/>
</dbReference>
<comment type="subcellular location">
    <subcellularLocation>
        <location evidence="1 15">Cytoplasm</location>
    </subcellularLocation>
</comment>
<dbReference type="PROSITE" id="PS51483">
    <property type="entry name" value="B5"/>
    <property type="match status" value="1"/>
</dbReference>
<evidence type="ECO:0000256" key="2">
    <source>
        <dbReference type="ARBA" id="ARBA00008653"/>
    </source>
</evidence>
<dbReference type="SMART" id="SM00873">
    <property type="entry name" value="B3_4"/>
    <property type="match status" value="1"/>
</dbReference>
<evidence type="ECO:0000256" key="11">
    <source>
        <dbReference type="ARBA" id="ARBA00022884"/>
    </source>
</evidence>
<dbReference type="Pfam" id="PF03483">
    <property type="entry name" value="B3_4"/>
    <property type="match status" value="1"/>
</dbReference>
<dbReference type="SMART" id="SM00874">
    <property type="entry name" value="B5"/>
    <property type="match status" value="1"/>
</dbReference>
<feature type="binding site" evidence="15">
    <location>
        <position position="459"/>
    </location>
    <ligand>
        <name>Mg(2+)</name>
        <dbReference type="ChEBI" id="CHEBI:18420"/>
        <note>shared with alpha subunit</note>
    </ligand>
</feature>
<feature type="domain" description="FDX-ACB" evidence="18">
    <location>
        <begin position="698"/>
        <end position="791"/>
    </location>
</feature>
<keyword evidence="10 15" id="KW-0460">Magnesium</keyword>
<dbReference type="InterPro" id="IPR012340">
    <property type="entry name" value="NA-bd_OB-fold"/>
</dbReference>
<dbReference type="SUPFAM" id="SSF46955">
    <property type="entry name" value="Putative DNA-binding domain"/>
    <property type="match status" value="1"/>
</dbReference>
<evidence type="ECO:0000313" key="20">
    <source>
        <dbReference type="EMBL" id="RZU44980.1"/>
    </source>
</evidence>
<dbReference type="Gene3D" id="2.40.50.140">
    <property type="entry name" value="Nucleic acid-binding proteins"/>
    <property type="match status" value="1"/>
</dbReference>
<name>A0A4Q7Z3V6_9GAMM</name>
<evidence type="ECO:0000259" key="19">
    <source>
        <dbReference type="PROSITE" id="PS51483"/>
    </source>
</evidence>
<dbReference type="InterPro" id="IPR005121">
    <property type="entry name" value="Fdx_antiC-bd"/>
</dbReference>
<evidence type="ECO:0000256" key="5">
    <source>
        <dbReference type="ARBA" id="ARBA00022555"/>
    </source>
</evidence>
<keyword evidence="12 15" id="KW-0648">Protein biosynthesis</keyword>
<keyword evidence="5 16" id="KW-0820">tRNA-binding</keyword>
<proteinExistence type="inferred from homology"/>
<protein>
    <recommendedName>
        <fullName evidence="15">Phenylalanine--tRNA ligase beta subunit</fullName>
        <ecNumber evidence="15">6.1.1.20</ecNumber>
    </recommendedName>
    <alternativeName>
        <fullName evidence="15">Phenylalanyl-tRNA synthetase beta subunit</fullName>
        <shortName evidence="15">PheRS</shortName>
    </alternativeName>
</protein>
<dbReference type="FunFam" id="2.40.50.140:FF:000045">
    <property type="entry name" value="Phenylalanine--tRNA ligase beta subunit"/>
    <property type="match status" value="1"/>
</dbReference>
<comment type="caution">
    <text evidence="20">The sequence shown here is derived from an EMBL/GenBank/DDBJ whole genome shotgun (WGS) entry which is preliminary data.</text>
</comment>
<dbReference type="InterPro" id="IPR036690">
    <property type="entry name" value="Fdx_antiC-bd_sf"/>
</dbReference>
<dbReference type="InterPro" id="IPR002547">
    <property type="entry name" value="tRNA-bd_dom"/>
</dbReference>
<dbReference type="Gene3D" id="3.30.930.10">
    <property type="entry name" value="Bira Bifunctional Protein, Domain 2"/>
    <property type="match status" value="1"/>
</dbReference>
<dbReference type="GO" id="GO:0000049">
    <property type="term" value="F:tRNA binding"/>
    <property type="evidence" value="ECO:0007669"/>
    <property type="project" value="UniProtKB-UniRule"/>
</dbReference>
<dbReference type="Gene3D" id="3.50.40.10">
    <property type="entry name" value="Phenylalanyl-trna Synthetase, Chain B, domain 3"/>
    <property type="match status" value="1"/>
</dbReference>
<dbReference type="CDD" id="cd02796">
    <property type="entry name" value="tRNA_bind_bactPheRS"/>
    <property type="match status" value="1"/>
</dbReference>
<keyword evidence="4 15" id="KW-0963">Cytoplasm</keyword>
<dbReference type="CDD" id="cd00769">
    <property type="entry name" value="PheRS_beta_core"/>
    <property type="match status" value="1"/>
</dbReference>
<dbReference type="EC" id="6.1.1.20" evidence="15"/>
<keyword evidence="9 15" id="KW-0067">ATP-binding</keyword>
<evidence type="ECO:0000313" key="21">
    <source>
        <dbReference type="Proteomes" id="UP000292423"/>
    </source>
</evidence>
<evidence type="ECO:0000256" key="1">
    <source>
        <dbReference type="ARBA" id="ARBA00004496"/>
    </source>
</evidence>
<dbReference type="SUPFAM" id="SSF56037">
    <property type="entry name" value="PheT/TilS domain"/>
    <property type="match status" value="1"/>
</dbReference>
<dbReference type="GO" id="GO:0004826">
    <property type="term" value="F:phenylalanine-tRNA ligase activity"/>
    <property type="evidence" value="ECO:0007669"/>
    <property type="project" value="UniProtKB-UniRule"/>
</dbReference>
<dbReference type="FunFam" id="3.30.70.380:FF:000001">
    <property type="entry name" value="Phenylalanine--tRNA ligase beta subunit"/>
    <property type="match status" value="1"/>
</dbReference>
<dbReference type="InterPro" id="IPR020825">
    <property type="entry name" value="Phe-tRNA_synthase-like_B3/B4"/>
</dbReference>
<keyword evidence="6 15" id="KW-0436">Ligase</keyword>
<dbReference type="InterPro" id="IPR005146">
    <property type="entry name" value="B3/B4_tRNA-bd"/>
</dbReference>
<dbReference type="RefSeq" id="WP_130412885.1">
    <property type="nucleotide sequence ID" value="NZ_SHKX01000012.1"/>
</dbReference>
<dbReference type="Pfam" id="PF17759">
    <property type="entry name" value="tRNA_synthFbeta"/>
    <property type="match status" value="1"/>
</dbReference>
<gene>
    <name evidence="15" type="primary">pheT</name>
    <name evidence="20" type="ORF">EV700_1785</name>
</gene>
<dbReference type="InterPro" id="IPR045060">
    <property type="entry name" value="Phe-tRNA-ligase_IIc_bsu"/>
</dbReference>
<evidence type="ECO:0000256" key="9">
    <source>
        <dbReference type="ARBA" id="ARBA00022840"/>
    </source>
</evidence>
<dbReference type="SMART" id="SM00896">
    <property type="entry name" value="FDX-ACB"/>
    <property type="match status" value="1"/>
</dbReference>
<dbReference type="PROSITE" id="PS51447">
    <property type="entry name" value="FDX_ACB"/>
    <property type="match status" value="1"/>
</dbReference>
<dbReference type="Pfam" id="PF01588">
    <property type="entry name" value="tRNA_bind"/>
    <property type="match status" value="1"/>
</dbReference>
<evidence type="ECO:0000256" key="4">
    <source>
        <dbReference type="ARBA" id="ARBA00022490"/>
    </source>
</evidence>
<comment type="subunit">
    <text evidence="3 15">Tetramer of two alpha and two beta subunits.</text>
</comment>
<evidence type="ECO:0000256" key="13">
    <source>
        <dbReference type="ARBA" id="ARBA00023146"/>
    </source>
</evidence>
<evidence type="ECO:0000259" key="18">
    <source>
        <dbReference type="PROSITE" id="PS51447"/>
    </source>
</evidence>
<keyword evidence="21" id="KW-1185">Reference proteome</keyword>
<dbReference type="FunFam" id="3.30.930.10:FF:000022">
    <property type="entry name" value="Phenylalanine--tRNA ligase beta subunit"/>
    <property type="match status" value="1"/>
</dbReference>
<dbReference type="GO" id="GO:0005524">
    <property type="term" value="F:ATP binding"/>
    <property type="evidence" value="ECO:0007669"/>
    <property type="project" value="UniProtKB-UniRule"/>
</dbReference>
<evidence type="ECO:0000256" key="10">
    <source>
        <dbReference type="ARBA" id="ARBA00022842"/>
    </source>
</evidence>
<dbReference type="Pfam" id="PF03484">
    <property type="entry name" value="B5"/>
    <property type="match status" value="1"/>
</dbReference>
<evidence type="ECO:0000256" key="14">
    <source>
        <dbReference type="ARBA" id="ARBA00049255"/>
    </source>
</evidence>
<dbReference type="Pfam" id="PF03147">
    <property type="entry name" value="FDX-ACB"/>
    <property type="match status" value="1"/>
</dbReference>
<dbReference type="InterPro" id="IPR041616">
    <property type="entry name" value="PheRS_beta_core"/>
</dbReference>
<dbReference type="OrthoDB" id="9805455at2"/>
<evidence type="ECO:0000256" key="7">
    <source>
        <dbReference type="ARBA" id="ARBA00022723"/>
    </source>
</evidence>
<feature type="binding site" evidence="15">
    <location>
        <position position="462"/>
    </location>
    <ligand>
        <name>Mg(2+)</name>
        <dbReference type="ChEBI" id="CHEBI:18420"/>
        <note>shared with alpha subunit</note>
    </ligand>
</feature>
<evidence type="ECO:0000259" key="17">
    <source>
        <dbReference type="PROSITE" id="PS50886"/>
    </source>
</evidence>
<sequence length="791" mass="85018">MQISEQWLRDWVNPSLNAQQLGHQMTMAGLEVDALKPVAPAFNNVVVGEVLSAEPHPQADRLRVTRVSVGSGEPLQIVCGAANVRAGLKVCVATFGAKLPGGFEIGKAKLRGVESFGMLCAAQELGLEPPTEGLLELPVDAPVGLNLRDYLSLDDNLIELGITPNRGDCLSIAGLAREVATFNRLSVSAPEIAAVAAQSQEAPSVKLESTDCPRYLGRIIRGINPAAVTPEWMARRLERGGVRPLSLVVDVTNYVLLELGQPMHAFDLAKVDGGIVVRKARAGESLALLNGQAVELRDDTLVIADHAKALAMAGIMGGNDSAVTDATNDILLESAFFQPLAVAGKARSYGLHTDSSHRFERGVDFALQRQAIERATALIVAAAGGVPGVVVEAVQADSLPVRAPIRLRPARVEKVLGFGMAAADIEDILRRLGMVLQSDGEGWLVTPPSWRFDMSIEADLIEELARVHGYDNLPTRAPRNSVMLAPRAEARTIAELQDFLVGQGYQEAITFSFVDPKIQEILDPGQAVLPLANPLSSELSVMRTTLWAGLLNAVAWNQNRQQPRVRLFEVGSRFIPQADGSLHQEAMLAGVITDSLLPEGWANGKAKTDFFDIKANVEGILALTATSDRVEFKAGSHPALHPGQSAVIVDNAGKVIGRVGKLHPQVQQSLDLQGVVFVFELALEPLLQAHVPAFRELSRFPGVRRDLAIVLDAAIESAEVLKTVRAAAGELLQDVWLFDVYQGAGIPDGKRSLAIGTQWQHNDRTLQDDEVKSGVQAVLTALEQTFNAVLR</sequence>
<dbReference type="NCBIfam" id="NF045760">
    <property type="entry name" value="YtpR"/>
    <property type="match status" value="1"/>
</dbReference>
<dbReference type="InterPro" id="IPR045864">
    <property type="entry name" value="aa-tRNA-synth_II/BPL/LPL"/>
</dbReference>
<feature type="domain" description="B5" evidence="19">
    <location>
        <begin position="400"/>
        <end position="475"/>
    </location>
</feature>
<dbReference type="NCBIfam" id="TIGR00472">
    <property type="entry name" value="pheT_bact"/>
    <property type="match status" value="1"/>
</dbReference>
<dbReference type="FunFam" id="3.50.40.10:FF:000001">
    <property type="entry name" value="Phenylalanine--tRNA ligase beta subunit"/>
    <property type="match status" value="1"/>
</dbReference>
<dbReference type="SUPFAM" id="SSF54991">
    <property type="entry name" value="Anticodon-binding domain of PheRS"/>
    <property type="match status" value="1"/>
</dbReference>
<keyword evidence="7 15" id="KW-0479">Metal-binding</keyword>
<evidence type="ECO:0000256" key="15">
    <source>
        <dbReference type="HAMAP-Rule" id="MF_00283"/>
    </source>
</evidence>
<evidence type="ECO:0000256" key="3">
    <source>
        <dbReference type="ARBA" id="ARBA00011209"/>
    </source>
</evidence>
<dbReference type="InterPro" id="IPR005147">
    <property type="entry name" value="tRNA_synthase_B5-dom"/>
</dbReference>
<comment type="catalytic activity">
    <reaction evidence="14 15">
        <text>tRNA(Phe) + L-phenylalanine + ATP = L-phenylalanyl-tRNA(Phe) + AMP + diphosphate + H(+)</text>
        <dbReference type="Rhea" id="RHEA:19413"/>
        <dbReference type="Rhea" id="RHEA-COMP:9668"/>
        <dbReference type="Rhea" id="RHEA-COMP:9699"/>
        <dbReference type="ChEBI" id="CHEBI:15378"/>
        <dbReference type="ChEBI" id="CHEBI:30616"/>
        <dbReference type="ChEBI" id="CHEBI:33019"/>
        <dbReference type="ChEBI" id="CHEBI:58095"/>
        <dbReference type="ChEBI" id="CHEBI:78442"/>
        <dbReference type="ChEBI" id="CHEBI:78531"/>
        <dbReference type="ChEBI" id="CHEBI:456215"/>
        <dbReference type="EC" id="6.1.1.20"/>
    </reaction>
</comment>
<dbReference type="Gene3D" id="3.30.56.10">
    <property type="match status" value="2"/>
</dbReference>
<dbReference type="HAMAP" id="MF_00283">
    <property type="entry name" value="Phe_tRNA_synth_beta1"/>
    <property type="match status" value="1"/>
</dbReference>
<keyword evidence="8 15" id="KW-0547">Nucleotide-binding</keyword>
<evidence type="ECO:0000256" key="16">
    <source>
        <dbReference type="PROSITE-ProRule" id="PRU00209"/>
    </source>
</evidence>
<dbReference type="InterPro" id="IPR009061">
    <property type="entry name" value="DNA-bd_dom_put_sf"/>
</dbReference>
<comment type="cofactor">
    <cofactor evidence="15">
        <name>Mg(2+)</name>
        <dbReference type="ChEBI" id="CHEBI:18420"/>
    </cofactor>
    <text evidence="15">Binds 2 magnesium ions per tetramer.</text>
</comment>
<feature type="domain" description="TRNA-binding" evidence="17">
    <location>
        <begin position="39"/>
        <end position="148"/>
    </location>
</feature>
<comment type="similarity">
    <text evidence="2 15">Belongs to the phenylalanyl-tRNA synthetase beta subunit family. Type 1 subfamily.</text>
</comment>
<dbReference type="SUPFAM" id="SSF50249">
    <property type="entry name" value="Nucleic acid-binding proteins"/>
    <property type="match status" value="1"/>
</dbReference>
<keyword evidence="13 15" id="KW-0030">Aminoacyl-tRNA synthetase</keyword>
<dbReference type="FunFam" id="3.30.56.10:FF:000002">
    <property type="entry name" value="Phenylalanine--tRNA ligase beta subunit"/>
    <property type="match status" value="1"/>
</dbReference>
<reference evidence="20 21" key="1">
    <citation type="submission" date="2019-02" db="EMBL/GenBank/DDBJ databases">
        <title>Genomic Encyclopedia of Type Strains, Phase IV (KMG-IV): sequencing the most valuable type-strain genomes for metagenomic binning, comparative biology and taxonomic classification.</title>
        <authorList>
            <person name="Goeker M."/>
        </authorList>
    </citation>
    <scope>NUCLEOTIDE SEQUENCE [LARGE SCALE GENOMIC DNA]</scope>
    <source>
        <strain evidence="20 21">DSM 105135</strain>
    </source>
</reference>
<dbReference type="SUPFAM" id="SSF55681">
    <property type="entry name" value="Class II aaRS and biotin synthetases"/>
    <property type="match status" value="1"/>
</dbReference>
<evidence type="ECO:0000256" key="6">
    <source>
        <dbReference type="ARBA" id="ARBA00022598"/>
    </source>
</evidence>
<dbReference type="Gene3D" id="3.30.70.380">
    <property type="entry name" value="Ferrodoxin-fold anticodon-binding domain"/>
    <property type="match status" value="1"/>
</dbReference>
<dbReference type="PANTHER" id="PTHR10947:SF0">
    <property type="entry name" value="PHENYLALANINE--TRNA LIGASE BETA SUBUNIT"/>
    <property type="match status" value="1"/>
</dbReference>
<dbReference type="GO" id="GO:0009328">
    <property type="term" value="C:phenylalanine-tRNA ligase complex"/>
    <property type="evidence" value="ECO:0007669"/>
    <property type="project" value="TreeGrafter"/>
</dbReference>
<keyword evidence="11 16" id="KW-0694">RNA-binding</keyword>
<dbReference type="AlphaFoldDB" id="A0A4Q7Z3V6"/>
<feature type="binding site" evidence="15">
    <location>
        <position position="463"/>
    </location>
    <ligand>
        <name>Mg(2+)</name>
        <dbReference type="ChEBI" id="CHEBI:18420"/>
        <note>shared with alpha subunit</note>
    </ligand>
</feature>